<dbReference type="SUPFAM" id="SSF69593">
    <property type="entry name" value="Glycerol-3-phosphate (1)-acyltransferase"/>
    <property type="match status" value="1"/>
</dbReference>
<dbReference type="PANTHER" id="PTHR10434">
    <property type="entry name" value="1-ACYL-SN-GLYCEROL-3-PHOSPHATE ACYLTRANSFERASE"/>
    <property type="match status" value="1"/>
</dbReference>
<evidence type="ECO:0000256" key="1">
    <source>
        <dbReference type="ARBA" id="ARBA00004728"/>
    </source>
</evidence>
<proteinExistence type="predicted"/>
<evidence type="ECO:0000256" key="3">
    <source>
        <dbReference type="ARBA" id="ARBA00022679"/>
    </source>
</evidence>
<sequence>MLTTLAEWCTSFILVLFIIVPLLWQVSKQFRFYVKITLYYFMILLAGCIGFVLCLPFGVTTDNHFRVFWFFRCCTGWTGITYELRNGENLISDKPYILAANHQSSIDVLGK</sequence>
<keyword evidence="3" id="KW-0808">Transferase</keyword>
<dbReference type="GO" id="GO:0006654">
    <property type="term" value="P:phosphatidic acid biosynthetic process"/>
    <property type="evidence" value="ECO:0007669"/>
    <property type="project" value="TreeGrafter"/>
</dbReference>
<evidence type="ECO:0000256" key="4">
    <source>
        <dbReference type="ARBA" id="ARBA00023315"/>
    </source>
</evidence>
<feature type="transmembrane region" description="Helical" evidence="5">
    <location>
        <begin position="38"/>
        <end position="59"/>
    </location>
</feature>
<evidence type="ECO:0000256" key="2">
    <source>
        <dbReference type="ARBA" id="ARBA00013211"/>
    </source>
</evidence>
<accession>A0A914XRQ1</accession>
<feature type="transmembrane region" description="Helical" evidence="5">
    <location>
        <begin position="6"/>
        <end position="26"/>
    </location>
</feature>
<comment type="pathway">
    <text evidence="1">Phospholipid metabolism; CDP-diacylglycerol biosynthesis; CDP-diacylglycerol from sn-glycerol 3-phosphate: step 2/3.</text>
</comment>
<protein>
    <recommendedName>
        <fullName evidence="2">1-acylglycerol-3-phosphate O-acyltransferase</fullName>
        <ecNumber evidence="2">2.3.1.51</ecNumber>
    </recommendedName>
</protein>
<dbReference type="GO" id="GO:0005783">
    <property type="term" value="C:endoplasmic reticulum"/>
    <property type="evidence" value="ECO:0007669"/>
    <property type="project" value="TreeGrafter"/>
</dbReference>
<evidence type="ECO:0000256" key="5">
    <source>
        <dbReference type="SAM" id="Phobius"/>
    </source>
</evidence>
<dbReference type="EC" id="2.3.1.51" evidence="2"/>
<keyword evidence="6" id="KW-1185">Reference proteome</keyword>
<keyword evidence="5" id="KW-1133">Transmembrane helix</keyword>
<organism evidence="6 7">
    <name type="scientific">Plectus sambesii</name>
    <dbReference type="NCBI Taxonomy" id="2011161"/>
    <lineage>
        <taxon>Eukaryota</taxon>
        <taxon>Metazoa</taxon>
        <taxon>Ecdysozoa</taxon>
        <taxon>Nematoda</taxon>
        <taxon>Chromadorea</taxon>
        <taxon>Plectida</taxon>
        <taxon>Plectina</taxon>
        <taxon>Plectoidea</taxon>
        <taxon>Plectidae</taxon>
        <taxon>Plectus</taxon>
    </lineage>
</organism>
<evidence type="ECO:0000313" key="6">
    <source>
        <dbReference type="Proteomes" id="UP000887566"/>
    </source>
</evidence>
<dbReference type="AlphaFoldDB" id="A0A914XRQ1"/>
<keyword evidence="5" id="KW-0472">Membrane</keyword>
<evidence type="ECO:0000313" key="7">
    <source>
        <dbReference type="WBParaSite" id="PSAMB.scaffold980size37711.g10121.t1"/>
    </source>
</evidence>
<keyword evidence="4" id="KW-0012">Acyltransferase</keyword>
<dbReference type="PANTHER" id="PTHR10434:SF11">
    <property type="entry name" value="1-ACYL-SN-GLYCEROL-3-PHOSPHATE ACYLTRANSFERASE"/>
    <property type="match status" value="1"/>
</dbReference>
<dbReference type="GO" id="GO:0003841">
    <property type="term" value="F:1-acylglycerol-3-phosphate O-acyltransferase activity"/>
    <property type="evidence" value="ECO:0007669"/>
    <property type="project" value="UniProtKB-EC"/>
</dbReference>
<reference evidence="7" key="1">
    <citation type="submission" date="2022-11" db="UniProtKB">
        <authorList>
            <consortium name="WormBaseParasite"/>
        </authorList>
    </citation>
    <scope>IDENTIFICATION</scope>
</reference>
<dbReference type="WBParaSite" id="PSAMB.scaffold980size37711.g10121.t1">
    <property type="protein sequence ID" value="PSAMB.scaffold980size37711.g10121.t1"/>
    <property type="gene ID" value="PSAMB.scaffold980size37711.g10121"/>
</dbReference>
<dbReference type="Proteomes" id="UP000887566">
    <property type="component" value="Unplaced"/>
</dbReference>
<name>A0A914XRQ1_9BILA</name>
<keyword evidence="5" id="KW-0812">Transmembrane</keyword>